<evidence type="ECO:0000313" key="2">
    <source>
        <dbReference type="EMBL" id="CDK26644.1"/>
    </source>
</evidence>
<organism evidence="2 3">
    <name type="scientific">Kuraishia capsulata CBS 1993</name>
    <dbReference type="NCBI Taxonomy" id="1382522"/>
    <lineage>
        <taxon>Eukaryota</taxon>
        <taxon>Fungi</taxon>
        <taxon>Dikarya</taxon>
        <taxon>Ascomycota</taxon>
        <taxon>Saccharomycotina</taxon>
        <taxon>Pichiomycetes</taxon>
        <taxon>Pichiales</taxon>
        <taxon>Pichiaceae</taxon>
        <taxon>Kuraishia</taxon>
    </lineage>
</organism>
<proteinExistence type="predicted"/>
<dbReference type="AlphaFoldDB" id="W6MJD6"/>
<dbReference type="EMBL" id="HG793127">
    <property type="protein sequence ID" value="CDK26644.1"/>
    <property type="molecule type" value="Genomic_DNA"/>
</dbReference>
<feature type="compositionally biased region" description="Polar residues" evidence="1">
    <location>
        <begin position="81"/>
        <end position="101"/>
    </location>
</feature>
<name>W6MJD6_9ASCO</name>
<dbReference type="HOGENOM" id="CLU_1713548_0_0_1"/>
<reference evidence="2" key="1">
    <citation type="submission" date="2013-12" db="EMBL/GenBank/DDBJ databases">
        <authorList>
            <person name="Genoscope - CEA"/>
        </authorList>
    </citation>
    <scope>NUCLEOTIDE SEQUENCE</scope>
    <source>
        <strain evidence="2">CBS 1993</strain>
    </source>
</reference>
<protein>
    <submittedName>
        <fullName evidence="2">Uncharacterized protein</fullName>
    </submittedName>
</protein>
<evidence type="ECO:0000313" key="3">
    <source>
        <dbReference type="Proteomes" id="UP000019384"/>
    </source>
</evidence>
<evidence type="ECO:0000256" key="1">
    <source>
        <dbReference type="SAM" id="MobiDB-lite"/>
    </source>
</evidence>
<dbReference type="GeneID" id="34520033"/>
<sequence>METDQSLHRRRFSLVVDKERSHSVDDGRAPLVGSLVFESEPGSETDSSLRTVEPGSSKDICGSNSKRTELDVDPFFKSRSKSVGDNPSSESPTSEYQACSTCPNSASTSNDAWFSCIHSSHSCESTPRDSEMCQRHHHRRPTCAMRFTDPIVR</sequence>
<feature type="compositionally biased region" description="Basic and acidic residues" evidence="1">
    <location>
        <begin position="66"/>
        <end position="76"/>
    </location>
</feature>
<dbReference type="RefSeq" id="XP_022458645.1">
    <property type="nucleotide sequence ID" value="XM_022602884.1"/>
</dbReference>
<accession>W6MJD6</accession>
<gene>
    <name evidence="2" type="ORF">KUCA_T00002617001</name>
</gene>
<feature type="region of interest" description="Disordered" evidence="1">
    <location>
        <begin position="38"/>
        <end position="101"/>
    </location>
</feature>
<dbReference type="Proteomes" id="UP000019384">
    <property type="component" value="Unassembled WGS sequence"/>
</dbReference>
<reference evidence="2" key="2">
    <citation type="submission" date="2014-02" db="EMBL/GenBank/DDBJ databases">
        <title>Complete DNA sequence of /Kuraishia capsulata/ illustrates novel genomic features among budding yeasts (/Saccharomycotina/).</title>
        <authorList>
            <person name="Morales L."/>
            <person name="Noel B."/>
            <person name="Porcel B."/>
            <person name="Marcet-Houben M."/>
            <person name="Hullo M-F."/>
            <person name="Sacerdot C."/>
            <person name="Tekaia F."/>
            <person name="Leh-Louis V."/>
            <person name="Despons L."/>
            <person name="Khanna V."/>
            <person name="Aury J-M."/>
            <person name="Barbe V."/>
            <person name="Couloux A."/>
            <person name="Labadie K."/>
            <person name="Pelletier E."/>
            <person name="Souciet J-L."/>
            <person name="Boekhout T."/>
            <person name="Gabaldon T."/>
            <person name="Wincker P."/>
            <person name="Dujon B."/>
        </authorList>
    </citation>
    <scope>NUCLEOTIDE SEQUENCE</scope>
    <source>
        <strain evidence="2">CBS 1993</strain>
    </source>
</reference>
<keyword evidence="3" id="KW-1185">Reference proteome</keyword>